<dbReference type="PANTHER" id="PTHR46889">
    <property type="entry name" value="TRANSPOSASE INSF FOR INSERTION SEQUENCE IS3B-RELATED"/>
    <property type="match status" value="1"/>
</dbReference>
<evidence type="ECO:0000313" key="3">
    <source>
        <dbReference type="Proteomes" id="UP000189339"/>
    </source>
</evidence>
<dbReference type="SUPFAM" id="SSF53098">
    <property type="entry name" value="Ribonuclease H-like"/>
    <property type="match status" value="1"/>
</dbReference>
<comment type="caution">
    <text evidence="2">The sequence shown here is derived from an EMBL/GenBank/DDBJ whole genome shotgun (WGS) entry which is preliminary data.</text>
</comment>
<dbReference type="STRING" id="135739.BTO32_11580"/>
<name>A0A1V2DSD6_9GAMM</name>
<protein>
    <recommendedName>
        <fullName evidence="1">Integrase catalytic domain-containing protein</fullName>
    </recommendedName>
</protein>
<dbReference type="PROSITE" id="PS50994">
    <property type="entry name" value="INTEGRASE"/>
    <property type="match status" value="1"/>
</dbReference>
<evidence type="ECO:0000259" key="1">
    <source>
        <dbReference type="PROSITE" id="PS50994"/>
    </source>
</evidence>
<dbReference type="InterPro" id="IPR050900">
    <property type="entry name" value="Transposase_IS3/IS150/IS904"/>
</dbReference>
<dbReference type="AlphaFoldDB" id="A0A1V2DSD6"/>
<sequence>MGAALLDDISQAQQERLFHIDFKLRFLGAVNRADLVTRYRIQQSMSRRGNCWDNVPMERLLRSYISEWMPSSGYSSIPEAKRDISFYLMARYNWLRPHQYNGGVPPAKAEEKLNLLSGNG</sequence>
<dbReference type="EMBL" id="MSCW01000007">
    <property type="protein sequence ID" value="ONF43316.1"/>
    <property type="molecule type" value="Genomic_DNA"/>
</dbReference>
<dbReference type="Pfam" id="PF13683">
    <property type="entry name" value="rve_3"/>
    <property type="match status" value="1"/>
</dbReference>
<dbReference type="InterPro" id="IPR001584">
    <property type="entry name" value="Integrase_cat-core"/>
</dbReference>
<feature type="domain" description="Integrase catalytic" evidence="1">
    <location>
        <begin position="1"/>
        <end position="113"/>
    </location>
</feature>
<keyword evidence="3" id="KW-1185">Reference proteome</keyword>
<reference evidence="2 3" key="1">
    <citation type="submission" date="2016-12" db="EMBL/GenBank/DDBJ databases">
        <title>Marinobacter lutaoensis whole genome sequencing.</title>
        <authorList>
            <person name="Verma A."/>
            <person name="Krishnamurthi S."/>
        </authorList>
    </citation>
    <scope>NUCLEOTIDE SEQUENCE [LARGE SCALE GENOMIC DNA]</scope>
    <source>
        <strain evidence="2 3">T5054</strain>
    </source>
</reference>
<dbReference type="Proteomes" id="UP000189339">
    <property type="component" value="Unassembled WGS sequence"/>
</dbReference>
<dbReference type="GO" id="GO:0015074">
    <property type="term" value="P:DNA integration"/>
    <property type="evidence" value="ECO:0007669"/>
    <property type="project" value="InterPro"/>
</dbReference>
<dbReference type="InterPro" id="IPR012337">
    <property type="entry name" value="RNaseH-like_sf"/>
</dbReference>
<accession>A0A1V2DSD6</accession>
<gene>
    <name evidence="2" type="ORF">BTO32_11580</name>
</gene>
<evidence type="ECO:0000313" key="2">
    <source>
        <dbReference type="EMBL" id="ONF43316.1"/>
    </source>
</evidence>
<proteinExistence type="predicted"/>
<organism evidence="2 3">
    <name type="scientific">Marinobacter lutaoensis</name>
    <dbReference type="NCBI Taxonomy" id="135739"/>
    <lineage>
        <taxon>Bacteria</taxon>
        <taxon>Pseudomonadati</taxon>
        <taxon>Pseudomonadota</taxon>
        <taxon>Gammaproteobacteria</taxon>
        <taxon>Pseudomonadales</taxon>
        <taxon>Marinobacteraceae</taxon>
        <taxon>Marinobacter</taxon>
    </lineage>
</organism>
<dbReference type="PANTHER" id="PTHR46889:SF4">
    <property type="entry name" value="TRANSPOSASE INSO FOR INSERTION SEQUENCE ELEMENT IS911B-RELATED"/>
    <property type="match status" value="1"/>
</dbReference>